<evidence type="ECO:0000259" key="1">
    <source>
        <dbReference type="PROSITE" id="PS50879"/>
    </source>
</evidence>
<sequence length="164" mass="18049">MTVPRMLFGVCGGFLFDTLWAPMEKAIRMYADGGARGNPGPAAGGSVLVKIDDDGMDGDVVAEVGKYLGTATNNQAEYTGIIIGLEKAKELGYNVVECRLDSELAVKQLNGEYRVKNPELAKLFLVVHNLRTHFRKVTFTHVRREYNKRADAMVNKTIDAALQL</sequence>
<evidence type="ECO:0000313" key="3">
    <source>
        <dbReference type="Proteomes" id="UP000034846"/>
    </source>
</evidence>
<dbReference type="PANTHER" id="PTHR46387:SF2">
    <property type="entry name" value="RIBONUCLEASE HI"/>
    <property type="match status" value="1"/>
</dbReference>
<dbReference type="EMBL" id="LCRD01000050">
    <property type="protein sequence ID" value="KKW29295.1"/>
    <property type="molecule type" value="Genomic_DNA"/>
</dbReference>
<dbReference type="Pfam" id="PF13456">
    <property type="entry name" value="RVT_3"/>
    <property type="match status" value="1"/>
</dbReference>
<gene>
    <name evidence="2" type="ORF">UY72_C0050G0002</name>
</gene>
<dbReference type="SUPFAM" id="SSF53098">
    <property type="entry name" value="Ribonuclease H-like"/>
    <property type="match status" value="1"/>
</dbReference>
<feature type="domain" description="RNase H type-1" evidence="1">
    <location>
        <begin position="23"/>
        <end position="164"/>
    </location>
</feature>
<dbReference type="Proteomes" id="UP000034846">
    <property type="component" value="Unassembled WGS sequence"/>
</dbReference>
<evidence type="ECO:0000313" key="2">
    <source>
        <dbReference type="EMBL" id="KKW29295.1"/>
    </source>
</evidence>
<name>A0A0G1XEH8_9BACT</name>
<dbReference type="PATRIC" id="fig|1618989.3.peg.695"/>
<dbReference type="GO" id="GO:0004523">
    <property type="term" value="F:RNA-DNA hybrid ribonuclease activity"/>
    <property type="evidence" value="ECO:0007669"/>
    <property type="project" value="InterPro"/>
</dbReference>
<dbReference type="GO" id="GO:0003676">
    <property type="term" value="F:nucleic acid binding"/>
    <property type="evidence" value="ECO:0007669"/>
    <property type="project" value="InterPro"/>
</dbReference>
<proteinExistence type="predicted"/>
<accession>A0A0G1XEH8</accession>
<dbReference type="PANTHER" id="PTHR46387">
    <property type="entry name" value="POLYNUCLEOTIDYL TRANSFERASE, RIBONUCLEASE H-LIKE SUPERFAMILY PROTEIN"/>
    <property type="match status" value="1"/>
</dbReference>
<reference evidence="2 3" key="1">
    <citation type="journal article" date="2015" name="Nature">
        <title>rRNA introns, odd ribosomes, and small enigmatic genomes across a large radiation of phyla.</title>
        <authorList>
            <person name="Brown C.T."/>
            <person name="Hug L.A."/>
            <person name="Thomas B.C."/>
            <person name="Sharon I."/>
            <person name="Castelle C.J."/>
            <person name="Singh A."/>
            <person name="Wilkins M.J."/>
            <person name="Williams K.H."/>
            <person name="Banfield J.F."/>
        </authorList>
    </citation>
    <scope>NUCLEOTIDE SEQUENCE [LARGE SCALE GENOMIC DNA]</scope>
</reference>
<dbReference type="Gene3D" id="3.30.420.10">
    <property type="entry name" value="Ribonuclease H-like superfamily/Ribonuclease H"/>
    <property type="match status" value="1"/>
</dbReference>
<dbReference type="InterPro" id="IPR002156">
    <property type="entry name" value="RNaseH_domain"/>
</dbReference>
<protein>
    <submittedName>
        <fullName evidence="2">Ribonuclease H</fullName>
    </submittedName>
</protein>
<dbReference type="AlphaFoldDB" id="A0A0G1XEH8"/>
<dbReference type="CDD" id="cd09279">
    <property type="entry name" value="RNase_HI_like"/>
    <property type="match status" value="1"/>
</dbReference>
<comment type="caution">
    <text evidence="2">The sequence shown here is derived from an EMBL/GenBank/DDBJ whole genome shotgun (WGS) entry which is preliminary data.</text>
</comment>
<dbReference type="PROSITE" id="PS50879">
    <property type="entry name" value="RNASE_H_1"/>
    <property type="match status" value="1"/>
</dbReference>
<dbReference type="InterPro" id="IPR036397">
    <property type="entry name" value="RNaseH_sf"/>
</dbReference>
<organism evidence="2 3">
    <name type="scientific">Candidatus Uhrbacteria bacterium GW2011_GWD2_52_7</name>
    <dbReference type="NCBI Taxonomy" id="1618989"/>
    <lineage>
        <taxon>Bacteria</taxon>
        <taxon>Candidatus Uhriibacteriota</taxon>
    </lineage>
</organism>
<dbReference type="InterPro" id="IPR012337">
    <property type="entry name" value="RNaseH-like_sf"/>
</dbReference>